<dbReference type="PANTHER" id="PTHR30514:SF18">
    <property type="entry name" value="RPIR-FAMILY TRANSCRIPTIONAL REGULATOR"/>
    <property type="match status" value="1"/>
</dbReference>
<dbReference type="Pfam" id="PF01418">
    <property type="entry name" value="HTH_6"/>
    <property type="match status" value="1"/>
</dbReference>
<dbReference type="GO" id="GO:0003700">
    <property type="term" value="F:DNA-binding transcription factor activity"/>
    <property type="evidence" value="ECO:0007669"/>
    <property type="project" value="InterPro"/>
</dbReference>
<evidence type="ECO:0000313" key="5">
    <source>
        <dbReference type="EMBL" id="SIT07540.1"/>
    </source>
</evidence>
<evidence type="ECO:0000259" key="4">
    <source>
        <dbReference type="PROSITE" id="PS51071"/>
    </source>
</evidence>
<dbReference type="InterPro" id="IPR009057">
    <property type="entry name" value="Homeodomain-like_sf"/>
</dbReference>
<keyword evidence="3" id="KW-0804">Transcription</keyword>
<dbReference type="AlphaFoldDB" id="A0A1N7PAH5"/>
<dbReference type="InterPro" id="IPR046348">
    <property type="entry name" value="SIS_dom_sf"/>
</dbReference>
<sequence length="290" mass="31905">MVAVKGTIEDELRASIATMTRAERQLASHILRNYPVSLLGSVTQLAKAADVSSPTVVRLAQKMGYGGYPGLQAALREEIESRLVGPLAKHDLWAARAPEGHMLNRFADAVMANLHATLSQIDQADFDAVAALLADPTRKIFATGGRITLAMAEYFATHMKVIRPDVELLIPLSNAWPPALLEIERGDVLLVFDIRRYENAVLQLVEMASEQGAEIVLITDPWVSPAAAHARIRLSAQVEVPSAWDSTVAIQLIVETLMAAVQALTWDTTAARMQRLEELYERARFFRGKK</sequence>
<dbReference type="PANTHER" id="PTHR30514">
    <property type="entry name" value="GLUCOKINASE"/>
    <property type="match status" value="1"/>
</dbReference>
<dbReference type="InterPro" id="IPR035472">
    <property type="entry name" value="RpiR-like_SIS"/>
</dbReference>
<evidence type="ECO:0000313" key="6">
    <source>
        <dbReference type="Proteomes" id="UP000186221"/>
    </source>
</evidence>
<dbReference type="Proteomes" id="UP000186221">
    <property type="component" value="Unassembled WGS sequence"/>
</dbReference>
<dbReference type="Gene3D" id="1.10.10.10">
    <property type="entry name" value="Winged helix-like DNA-binding domain superfamily/Winged helix DNA-binding domain"/>
    <property type="match status" value="1"/>
</dbReference>
<dbReference type="CDD" id="cd05013">
    <property type="entry name" value="SIS_RpiR"/>
    <property type="match status" value="1"/>
</dbReference>
<keyword evidence="1" id="KW-0805">Transcription regulation</keyword>
<keyword evidence="6" id="KW-1185">Reference proteome</keyword>
<feature type="domain" description="HTH rpiR-type" evidence="4">
    <location>
        <begin position="6"/>
        <end position="82"/>
    </location>
</feature>
<evidence type="ECO:0000256" key="3">
    <source>
        <dbReference type="ARBA" id="ARBA00023163"/>
    </source>
</evidence>
<dbReference type="EMBL" id="FTOG01000009">
    <property type="protein sequence ID" value="SIT07540.1"/>
    <property type="molecule type" value="Genomic_DNA"/>
</dbReference>
<dbReference type="InterPro" id="IPR036388">
    <property type="entry name" value="WH-like_DNA-bd_sf"/>
</dbReference>
<dbReference type="PROSITE" id="PS51071">
    <property type="entry name" value="HTH_RPIR"/>
    <property type="match status" value="1"/>
</dbReference>
<dbReference type="RefSeq" id="WP_076485684.1">
    <property type="nucleotide sequence ID" value="NZ_FTOG01000009.1"/>
</dbReference>
<name>A0A1N7PAH5_9RHOB</name>
<dbReference type="Pfam" id="PF01380">
    <property type="entry name" value="SIS"/>
    <property type="match status" value="1"/>
</dbReference>
<gene>
    <name evidence="5" type="ORF">SAMN05421580_109180</name>
</gene>
<dbReference type="InterPro" id="IPR047640">
    <property type="entry name" value="RpiR-like"/>
</dbReference>
<evidence type="ECO:0000256" key="1">
    <source>
        <dbReference type="ARBA" id="ARBA00023015"/>
    </source>
</evidence>
<organism evidence="5 6">
    <name type="scientific">Rhodobacter aestuarii</name>
    <dbReference type="NCBI Taxonomy" id="453582"/>
    <lineage>
        <taxon>Bacteria</taxon>
        <taxon>Pseudomonadati</taxon>
        <taxon>Pseudomonadota</taxon>
        <taxon>Alphaproteobacteria</taxon>
        <taxon>Rhodobacterales</taxon>
        <taxon>Rhodobacter group</taxon>
        <taxon>Rhodobacter</taxon>
    </lineage>
</organism>
<dbReference type="InterPro" id="IPR000281">
    <property type="entry name" value="HTH_RpiR"/>
</dbReference>
<keyword evidence="2" id="KW-0238">DNA-binding</keyword>
<accession>A0A1N7PAH5</accession>
<dbReference type="InterPro" id="IPR001347">
    <property type="entry name" value="SIS_dom"/>
</dbReference>
<reference evidence="6" key="1">
    <citation type="submission" date="2017-01" db="EMBL/GenBank/DDBJ databases">
        <authorList>
            <person name="Varghese N."/>
            <person name="Submissions S."/>
        </authorList>
    </citation>
    <scope>NUCLEOTIDE SEQUENCE [LARGE SCALE GENOMIC DNA]</scope>
    <source>
        <strain evidence="6">DSM 19945</strain>
    </source>
</reference>
<dbReference type="STRING" id="453582.SAMN05421580_109180"/>
<proteinExistence type="predicted"/>
<dbReference type="GO" id="GO:0097367">
    <property type="term" value="F:carbohydrate derivative binding"/>
    <property type="evidence" value="ECO:0007669"/>
    <property type="project" value="InterPro"/>
</dbReference>
<dbReference type="OrthoDB" id="3574600at2"/>
<evidence type="ECO:0000256" key="2">
    <source>
        <dbReference type="ARBA" id="ARBA00023125"/>
    </source>
</evidence>
<dbReference type="Gene3D" id="3.40.50.10490">
    <property type="entry name" value="Glucose-6-phosphate isomerase like protein, domain 1"/>
    <property type="match status" value="1"/>
</dbReference>
<dbReference type="GO" id="GO:1901135">
    <property type="term" value="P:carbohydrate derivative metabolic process"/>
    <property type="evidence" value="ECO:0007669"/>
    <property type="project" value="InterPro"/>
</dbReference>
<dbReference type="SUPFAM" id="SSF53697">
    <property type="entry name" value="SIS domain"/>
    <property type="match status" value="1"/>
</dbReference>
<protein>
    <submittedName>
        <fullName evidence="5">Transcriptional regulator, RpiR family</fullName>
    </submittedName>
</protein>
<dbReference type="GO" id="GO:0003677">
    <property type="term" value="F:DNA binding"/>
    <property type="evidence" value="ECO:0007669"/>
    <property type="project" value="UniProtKB-KW"/>
</dbReference>
<dbReference type="SUPFAM" id="SSF46689">
    <property type="entry name" value="Homeodomain-like"/>
    <property type="match status" value="1"/>
</dbReference>